<evidence type="ECO:0000313" key="2">
    <source>
        <dbReference type="Proteomes" id="UP000828390"/>
    </source>
</evidence>
<sequence>MAAFIVAYEEGLVRLQYDDVTVRRVNVDQYDFTVTDGQYVITASTSQSVDDMSAKLLLDTDVTVENIGWWVYSQWKRADPGFLGPWWVQGKALLGDKDDKMSNRRATSDDDHDTFNHDLVKIAQSLATNQNAGSVN</sequence>
<dbReference type="Proteomes" id="UP000828390">
    <property type="component" value="Unassembled WGS sequence"/>
</dbReference>
<gene>
    <name evidence="1" type="ORF">DPMN_015602</name>
</gene>
<evidence type="ECO:0000313" key="1">
    <source>
        <dbReference type="EMBL" id="KAH3891498.1"/>
    </source>
</evidence>
<reference evidence="1" key="2">
    <citation type="submission" date="2020-11" db="EMBL/GenBank/DDBJ databases">
        <authorList>
            <person name="McCartney M.A."/>
            <person name="Auch B."/>
            <person name="Kono T."/>
            <person name="Mallez S."/>
            <person name="Becker A."/>
            <person name="Gohl D.M."/>
            <person name="Silverstein K.A.T."/>
            <person name="Koren S."/>
            <person name="Bechman K.B."/>
            <person name="Herman A."/>
            <person name="Abrahante J.E."/>
            <person name="Garbe J."/>
        </authorList>
    </citation>
    <scope>NUCLEOTIDE SEQUENCE</scope>
    <source>
        <strain evidence="1">Duluth1</strain>
        <tissue evidence="1">Whole animal</tissue>
    </source>
</reference>
<proteinExistence type="predicted"/>
<dbReference type="AlphaFoldDB" id="A0A9D4N828"/>
<keyword evidence="2" id="KW-1185">Reference proteome</keyword>
<protein>
    <submittedName>
        <fullName evidence="1">Uncharacterized protein</fullName>
    </submittedName>
</protein>
<reference evidence="1" key="1">
    <citation type="journal article" date="2019" name="bioRxiv">
        <title>The Genome of the Zebra Mussel, Dreissena polymorpha: A Resource for Invasive Species Research.</title>
        <authorList>
            <person name="McCartney M.A."/>
            <person name="Auch B."/>
            <person name="Kono T."/>
            <person name="Mallez S."/>
            <person name="Zhang Y."/>
            <person name="Obille A."/>
            <person name="Becker A."/>
            <person name="Abrahante J.E."/>
            <person name="Garbe J."/>
            <person name="Badalamenti J.P."/>
            <person name="Herman A."/>
            <person name="Mangelson H."/>
            <person name="Liachko I."/>
            <person name="Sullivan S."/>
            <person name="Sone E.D."/>
            <person name="Koren S."/>
            <person name="Silverstein K.A.T."/>
            <person name="Beckman K.B."/>
            <person name="Gohl D.M."/>
        </authorList>
    </citation>
    <scope>NUCLEOTIDE SEQUENCE</scope>
    <source>
        <strain evidence="1">Duluth1</strain>
        <tissue evidence="1">Whole animal</tissue>
    </source>
</reference>
<name>A0A9D4N828_DREPO</name>
<comment type="caution">
    <text evidence="1">The sequence shown here is derived from an EMBL/GenBank/DDBJ whole genome shotgun (WGS) entry which is preliminary data.</text>
</comment>
<accession>A0A9D4N828</accession>
<dbReference type="EMBL" id="JAIWYP010000001">
    <property type="protein sequence ID" value="KAH3891498.1"/>
    <property type="molecule type" value="Genomic_DNA"/>
</dbReference>
<organism evidence="1 2">
    <name type="scientific">Dreissena polymorpha</name>
    <name type="common">Zebra mussel</name>
    <name type="synonym">Mytilus polymorpha</name>
    <dbReference type="NCBI Taxonomy" id="45954"/>
    <lineage>
        <taxon>Eukaryota</taxon>
        <taxon>Metazoa</taxon>
        <taxon>Spiralia</taxon>
        <taxon>Lophotrochozoa</taxon>
        <taxon>Mollusca</taxon>
        <taxon>Bivalvia</taxon>
        <taxon>Autobranchia</taxon>
        <taxon>Heteroconchia</taxon>
        <taxon>Euheterodonta</taxon>
        <taxon>Imparidentia</taxon>
        <taxon>Neoheterodontei</taxon>
        <taxon>Myida</taxon>
        <taxon>Dreissenoidea</taxon>
        <taxon>Dreissenidae</taxon>
        <taxon>Dreissena</taxon>
    </lineage>
</organism>